<dbReference type="HOGENOM" id="CLU_1649924_0_0_11"/>
<dbReference type="InParanoid" id="C7QGC2"/>
<proteinExistence type="predicted"/>
<feature type="transmembrane region" description="Helical" evidence="1">
    <location>
        <begin position="100"/>
        <end position="122"/>
    </location>
</feature>
<evidence type="ECO:0000256" key="1">
    <source>
        <dbReference type="SAM" id="Phobius"/>
    </source>
</evidence>
<dbReference type="AlphaFoldDB" id="C7QGC2"/>
<protein>
    <recommendedName>
        <fullName evidence="4">Transmembrane protein</fullName>
    </recommendedName>
</protein>
<gene>
    <name evidence="2" type="ordered locus">Caci_4103</name>
</gene>
<keyword evidence="3" id="KW-1185">Reference proteome</keyword>
<keyword evidence="1" id="KW-0812">Transmembrane</keyword>
<feature type="transmembrane region" description="Helical" evidence="1">
    <location>
        <begin position="58"/>
        <end position="79"/>
    </location>
</feature>
<dbReference type="EMBL" id="CP001700">
    <property type="protein sequence ID" value="ACU72967.1"/>
    <property type="molecule type" value="Genomic_DNA"/>
</dbReference>
<dbReference type="KEGG" id="cai:Caci_4103"/>
<feature type="transmembrane region" description="Helical" evidence="1">
    <location>
        <begin position="36"/>
        <end position="52"/>
    </location>
</feature>
<evidence type="ECO:0008006" key="4">
    <source>
        <dbReference type="Google" id="ProtNLM"/>
    </source>
</evidence>
<sequence length="165" mass="17551">MNEPIEPIEPADAARALAEIDLRREQVIRRKVFPRWYWWAHAALITALATVFQSGHGAVVAIGVAAYLVGAFAIDRPVSRAARAATPRRGLAGPGAGRRTLIGLATFLAALIAVLITTALSLKAADVPYPITIAAALTAALFAIGGQLLVRYEAAFLVRRSGSRR</sequence>
<organism evidence="2 3">
    <name type="scientific">Catenulispora acidiphila (strain DSM 44928 / JCM 14897 / NBRC 102108 / NRRL B-24433 / ID139908)</name>
    <dbReference type="NCBI Taxonomy" id="479433"/>
    <lineage>
        <taxon>Bacteria</taxon>
        <taxon>Bacillati</taxon>
        <taxon>Actinomycetota</taxon>
        <taxon>Actinomycetes</taxon>
        <taxon>Catenulisporales</taxon>
        <taxon>Catenulisporaceae</taxon>
        <taxon>Catenulispora</taxon>
    </lineage>
</organism>
<name>C7QGC2_CATAD</name>
<dbReference type="Proteomes" id="UP000000851">
    <property type="component" value="Chromosome"/>
</dbReference>
<feature type="transmembrane region" description="Helical" evidence="1">
    <location>
        <begin position="128"/>
        <end position="150"/>
    </location>
</feature>
<evidence type="ECO:0000313" key="3">
    <source>
        <dbReference type="Proteomes" id="UP000000851"/>
    </source>
</evidence>
<keyword evidence="1" id="KW-1133">Transmembrane helix</keyword>
<evidence type="ECO:0000313" key="2">
    <source>
        <dbReference type="EMBL" id="ACU72967.1"/>
    </source>
</evidence>
<reference evidence="2 3" key="1">
    <citation type="journal article" date="2009" name="Stand. Genomic Sci.">
        <title>Complete genome sequence of Catenulispora acidiphila type strain (ID 139908).</title>
        <authorList>
            <person name="Copeland A."/>
            <person name="Lapidus A."/>
            <person name="Glavina Del Rio T."/>
            <person name="Nolan M."/>
            <person name="Lucas S."/>
            <person name="Chen F."/>
            <person name="Tice H."/>
            <person name="Cheng J.F."/>
            <person name="Bruce D."/>
            <person name="Goodwin L."/>
            <person name="Pitluck S."/>
            <person name="Mikhailova N."/>
            <person name="Pati A."/>
            <person name="Ivanova N."/>
            <person name="Mavromatis K."/>
            <person name="Chen A."/>
            <person name="Palaniappan K."/>
            <person name="Chain P."/>
            <person name="Land M."/>
            <person name="Hauser L."/>
            <person name="Chang Y.J."/>
            <person name="Jeffries C.D."/>
            <person name="Chertkov O."/>
            <person name="Brettin T."/>
            <person name="Detter J.C."/>
            <person name="Han C."/>
            <person name="Ali Z."/>
            <person name="Tindall B.J."/>
            <person name="Goker M."/>
            <person name="Bristow J."/>
            <person name="Eisen J.A."/>
            <person name="Markowitz V."/>
            <person name="Hugenholtz P."/>
            <person name="Kyrpides N.C."/>
            <person name="Klenk H.P."/>
        </authorList>
    </citation>
    <scope>NUCLEOTIDE SEQUENCE [LARGE SCALE GENOMIC DNA]</scope>
    <source>
        <strain evidence="3">DSM 44928 / JCM 14897 / NBRC 102108 / NRRL B-24433 / ID139908</strain>
    </source>
</reference>
<dbReference type="STRING" id="479433.Caci_4103"/>
<keyword evidence="1" id="KW-0472">Membrane</keyword>
<dbReference type="eggNOG" id="ENOG5033YG2">
    <property type="taxonomic scope" value="Bacteria"/>
</dbReference>
<dbReference type="RefSeq" id="WP_015792696.1">
    <property type="nucleotide sequence ID" value="NC_013131.1"/>
</dbReference>
<accession>C7QGC2</accession>